<dbReference type="Proteomes" id="UP000593560">
    <property type="component" value="Unassembled WGS sequence"/>
</dbReference>
<comment type="caution">
    <text evidence="1">The sequence shown here is derived from an EMBL/GenBank/DDBJ whole genome shotgun (WGS) entry which is preliminary data.</text>
</comment>
<keyword evidence="2" id="KW-1185">Reference proteome</keyword>
<name>A0A7J9GFD0_9ROSI</name>
<evidence type="ECO:0000313" key="1">
    <source>
        <dbReference type="EMBL" id="MBA0796289.1"/>
    </source>
</evidence>
<gene>
    <name evidence="1" type="ORF">Gohar_007068</name>
</gene>
<organism evidence="1 2">
    <name type="scientific">Gossypium harknessii</name>
    <dbReference type="NCBI Taxonomy" id="34285"/>
    <lineage>
        <taxon>Eukaryota</taxon>
        <taxon>Viridiplantae</taxon>
        <taxon>Streptophyta</taxon>
        <taxon>Embryophyta</taxon>
        <taxon>Tracheophyta</taxon>
        <taxon>Spermatophyta</taxon>
        <taxon>Magnoliopsida</taxon>
        <taxon>eudicotyledons</taxon>
        <taxon>Gunneridae</taxon>
        <taxon>Pentapetalae</taxon>
        <taxon>rosids</taxon>
        <taxon>malvids</taxon>
        <taxon>Malvales</taxon>
        <taxon>Malvaceae</taxon>
        <taxon>Malvoideae</taxon>
        <taxon>Gossypium</taxon>
    </lineage>
</organism>
<dbReference type="AlphaFoldDB" id="A0A7J9GFD0"/>
<accession>A0A7J9GFD0</accession>
<protein>
    <submittedName>
        <fullName evidence="1">Uncharacterized protein</fullName>
    </submittedName>
</protein>
<reference evidence="1 2" key="1">
    <citation type="journal article" date="2019" name="Genome Biol. Evol.">
        <title>Insights into the evolution of the New World diploid cottons (Gossypium, subgenus Houzingenia) based on genome sequencing.</title>
        <authorList>
            <person name="Grover C.E."/>
            <person name="Arick M.A. 2nd"/>
            <person name="Thrash A."/>
            <person name="Conover J.L."/>
            <person name="Sanders W.S."/>
            <person name="Peterson D.G."/>
            <person name="Frelichowski J.E."/>
            <person name="Scheffler J.A."/>
            <person name="Scheffler B.E."/>
            <person name="Wendel J.F."/>
        </authorList>
    </citation>
    <scope>NUCLEOTIDE SEQUENCE [LARGE SCALE GENOMIC DNA]</scope>
    <source>
        <strain evidence="1">0</strain>
        <tissue evidence="1">Leaf</tissue>
    </source>
</reference>
<dbReference type="EMBL" id="JABFAD010000004">
    <property type="protein sequence ID" value="MBA0796289.1"/>
    <property type="molecule type" value="Genomic_DNA"/>
</dbReference>
<evidence type="ECO:0000313" key="2">
    <source>
        <dbReference type="Proteomes" id="UP000593560"/>
    </source>
</evidence>
<sequence>MLLTYLQVMLKIGNLT</sequence>
<proteinExistence type="predicted"/>